<keyword evidence="1" id="KW-1133">Transmembrane helix</keyword>
<feature type="transmembrane region" description="Helical" evidence="1">
    <location>
        <begin position="152"/>
        <end position="172"/>
    </location>
</feature>
<evidence type="ECO:0000313" key="2">
    <source>
        <dbReference type="EMBL" id="TNN23387.1"/>
    </source>
</evidence>
<accession>A0A4Z2E3T7</accession>
<keyword evidence="3" id="KW-1185">Reference proteome</keyword>
<proteinExistence type="predicted"/>
<gene>
    <name evidence="2" type="ORF">EYF80_066493</name>
</gene>
<reference evidence="2 3" key="1">
    <citation type="submission" date="2019-03" db="EMBL/GenBank/DDBJ databases">
        <title>First draft genome of Liparis tanakae, snailfish: a comprehensive survey of snailfish specific genes.</title>
        <authorList>
            <person name="Kim W."/>
            <person name="Song I."/>
            <person name="Jeong J.-H."/>
            <person name="Kim D."/>
            <person name="Kim S."/>
            <person name="Ryu S."/>
            <person name="Song J.Y."/>
            <person name="Lee S.K."/>
        </authorList>
    </citation>
    <scope>NUCLEOTIDE SEQUENCE [LARGE SCALE GENOMIC DNA]</scope>
    <source>
        <tissue evidence="2">Muscle</tissue>
    </source>
</reference>
<evidence type="ECO:0000256" key="1">
    <source>
        <dbReference type="SAM" id="Phobius"/>
    </source>
</evidence>
<dbReference type="Proteomes" id="UP000314294">
    <property type="component" value="Unassembled WGS sequence"/>
</dbReference>
<protein>
    <submittedName>
        <fullName evidence="2">Uncharacterized protein</fullName>
    </submittedName>
</protein>
<name>A0A4Z2E3T7_9TELE</name>
<comment type="caution">
    <text evidence="2">The sequence shown here is derived from an EMBL/GenBank/DDBJ whole genome shotgun (WGS) entry which is preliminary data.</text>
</comment>
<sequence length="194" mass="19978">MLLNCVAKTSPLLLSSSPPLLLSSSPLSVAELRLNSAPAEAALVSRRRGEGAVRHRGRRPPLGSGAITALAVVLDIISGGLAGRGGRGAGAAQIKTHGSSVGDRLPNGCVDKTKRHEGSSARGSDIILWASGGADNQTVCRRRGGNVSTTSPSFRVLVVLVVVAVVVVVVRAKTPTGYSYPVVQQQTELDEVAN</sequence>
<dbReference type="AlphaFoldDB" id="A0A4Z2E3T7"/>
<organism evidence="2 3">
    <name type="scientific">Liparis tanakae</name>
    <name type="common">Tanaka's snailfish</name>
    <dbReference type="NCBI Taxonomy" id="230148"/>
    <lineage>
        <taxon>Eukaryota</taxon>
        <taxon>Metazoa</taxon>
        <taxon>Chordata</taxon>
        <taxon>Craniata</taxon>
        <taxon>Vertebrata</taxon>
        <taxon>Euteleostomi</taxon>
        <taxon>Actinopterygii</taxon>
        <taxon>Neopterygii</taxon>
        <taxon>Teleostei</taxon>
        <taxon>Neoteleostei</taxon>
        <taxon>Acanthomorphata</taxon>
        <taxon>Eupercaria</taxon>
        <taxon>Perciformes</taxon>
        <taxon>Cottioidei</taxon>
        <taxon>Cottales</taxon>
        <taxon>Liparidae</taxon>
        <taxon>Liparis</taxon>
    </lineage>
</organism>
<keyword evidence="1" id="KW-0812">Transmembrane</keyword>
<keyword evidence="1" id="KW-0472">Membrane</keyword>
<dbReference type="EMBL" id="SRLO01018652">
    <property type="protein sequence ID" value="TNN23387.1"/>
    <property type="molecule type" value="Genomic_DNA"/>
</dbReference>
<evidence type="ECO:0000313" key="3">
    <source>
        <dbReference type="Proteomes" id="UP000314294"/>
    </source>
</evidence>